<keyword evidence="1" id="KW-1133">Transmembrane helix</keyword>
<feature type="transmembrane region" description="Helical" evidence="1">
    <location>
        <begin position="73"/>
        <end position="91"/>
    </location>
</feature>
<keyword evidence="2" id="KW-1185">Reference proteome</keyword>
<reference evidence="2" key="1">
    <citation type="journal article" date="2013" name="Genetics">
        <title>The draft genome and transcriptome of Panagrellus redivivus are shaped by the harsh demands of a free-living lifestyle.</title>
        <authorList>
            <person name="Srinivasan J."/>
            <person name="Dillman A.R."/>
            <person name="Macchietto M.G."/>
            <person name="Heikkinen L."/>
            <person name="Lakso M."/>
            <person name="Fracchia K.M."/>
            <person name="Antoshechkin I."/>
            <person name="Mortazavi A."/>
            <person name="Wong G."/>
            <person name="Sternberg P.W."/>
        </authorList>
    </citation>
    <scope>NUCLEOTIDE SEQUENCE [LARGE SCALE GENOMIC DNA]</scope>
    <source>
        <strain evidence="2">MT8872</strain>
    </source>
</reference>
<dbReference type="PANTHER" id="PTHR45757:SF11">
    <property type="entry name" value="MAJOR FACILITATOR SUPERFAMILY (MFS) PROFILE DOMAIN-CONTAINING PROTEIN"/>
    <property type="match status" value="1"/>
</dbReference>
<organism evidence="2 3">
    <name type="scientific">Panagrellus redivivus</name>
    <name type="common">Microworm</name>
    <dbReference type="NCBI Taxonomy" id="6233"/>
    <lineage>
        <taxon>Eukaryota</taxon>
        <taxon>Metazoa</taxon>
        <taxon>Ecdysozoa</taxon>
        <taxon>Nematoda</taxon>
        <taxon>Chromadorea</taxon>
        <taxon>Rhabditida</taxon>
        <taxon>Tylenchina</taxon>
        <taxon>Panagrolaimomorpha</taxon>
        <taxon>Panagrolaimoidea</taxon>
        <taxon>Panagrolaimidae</taxon>
        <taxon>Panagrellus</taxon>
    </lineage>
</organism>
<keyword evidence="1" id="KW-0472">Membrane</keyword>
<dbReference type="Proteomes" id="UP000492821">
    <property type="component" value="Unassembled WGS sequence"/>
</dbReference>
<dbReference type="Gene3D" id="1.20.1250.20">
    <property type="entry name" value="MFS general substrate transporter like domains"/>
    <property type="match status" value="1"/>
</dbReference>
<feature type="transmembrane region" description="Helical" evidence="1">
    <location>
        <begin position="385"/>
        <end position="404"/>
    </location>
</feature>
<dbReference type="WBParaSite" id="Pan_g18343.t1">
    <property type="protein sequence ID" value="Pan_g18343.t1"/>
    <property type="gene ID" value="Pan_g18343"/>
</dbReference>
<name>A0A7E4V9S3_PANRE</name>
<feature type="transmembrane region" description="Helical" evidence="1">
    <location>
        <begin position="124"/>
        <end position="145"/>
    </location>
</feature>
<dbReference type="GO" id="GO:0016020">
    <property type="term" value="C:membrane"/>
    <property type="evidence" value="ECO:0007669"/>
    <property type="project" value="TreeGrafter"/>
</dbReference>
<feature type="transmembrane region" description="Helical" evidence="1">
    <location>
        <begin position="269"/>
        <end position="289"/>
    </location>
</feature>
<protein>
    <submittedName>
        <fullName evidence="3">MFS domain-containing protein</fullName>
    </submittedName>
</protein>
<dbReference type="InterPro" id="IPR036259">
    <property type="entry name" value="MFS_trans_sf"/>
</dbReference>
<evidence type="ECO:0000256" key="1">
    <source>
        <dbReference type="SAM" id="Phobius"/>
    </source>
</evidence>
<feature type="transmembrane region" description="Helical" evidence="1">
    <location>
        <begin position="232"/>
        <end position="257"/>
    </location>
</feature>
<reference evidence="3" key="2">
    <citation type="submission" date="2020-10" db="UniProtKB">
        <authorList>
            <consortium name="WormBaseParasite"/>
        </authorList>
    </citation>
    <scope>IDENTIFICATION</scope>
</reference>
<feature type="transmembrane region" description="Helical" evidence="1">
    <location>
        <begin position="320"/>
        <end position="341"/>
    </location>
</feature>
<keyword evidence="1" id="KW-0812">Transmembrane</keyword>
<dbReference type="PANTHER" id="PTHR45757">
    <property type="entry name" value="PROTEIN CBG23364-RELATED"/>
    <property type="match status" value="1"/>
</dbReference>
<feature type="transmembrane region" description="Helical" evidence="1">
    <location>
        <begin position="12"/>
        <end position="31"/>
    </location>
</feature>
<dbReference type="AlphaFoldDB" id="A0A7E4V9S3"/>
<proteinExistence type="predicted"/>
<feature type="transmembrane region" description="Helical" evidence="1">
    <location>
        <begin position="296"/>
        <end position="314"/>
    </location>
</feature>
<feature type="transmembrane region" description="Helical" evidence="1">
    <location>
        <begin position="98"/>
        <end position="118"/>
    </location>
</feature>
<feature type="transmembrane region" description="Helical" evidence="1">
    <location>
        <begin position="186"/>
        <end position="206"/>
    </location>
</feature>
<feature type="transmembrane region" description="Helical" evidence="1">
    <location>
        <begin position="353"/>
        <end position="379"/>
    </location>
</feature>
<feature type="transmembrane region" description="Helical" evidence="1">
    <location>
        <begin position="152"/>
        <end position="174"/>
    </location>
</feature>
<sequence>MRNPVASVDGPQIGACITIAFVFISVSFLFANSYVFNLLTTCTTSDADISNITDLNATDLNNISPFSVTEQSWLIFAVGIGTLIGTFVTLFTQSVNLVLSLTVFGVISGVLTVLMAVFDGFVPLLFLRLFHGVCLSPVFTASVMICKTQKPFLIHIFLSMFHVPLGLIIMNPLIGSFCTNWAITNYILGAMKVLFIFLVTISLFFTHQSNNVVVKKTSTLTYRVFINDTKQVSVFGSIFGTLFASQYIIQFAHVYFISTHGLTLTTIGWVTPIPYILAVWIMALIYYATKYKPRPLSAMISLFLCILFILLALIPQNLAWLFMILFLIIFVGAAVSITCLLQMAPIPSAQHLFYSAITICLINGLSIVILAVIVAAATYDGIETHWQSIFIAIAIVILVILSLANIMRQIRHRKWAEFNVSIQKPENAEEATADNIRPKQGVIVRLESACKVVSDRIHKLSIRPTESPDYSGNKTVAFIHDRERVTAV</sequence>
<evidence type="ECO:0000313" key="2">
    <source>
        <dbReference type="Proteomes" id="UP000492821"/>
    </source>
</evidence>
<dbReference type="SUPFAM" id="SSF103473">
    <property type="entry name" value="MFS general substrate transporter"/>
    <property type="match status" value="1"/>
</dbReference>
<accession>A0A7E4V9S3</accession>
<evidence type="ECO:0000313" key="3">
    <source>
        <dbReference type="WBParaSite" id="Pan_g18343.t1"/>
    </source>
</evidence>